<dbReference type="InterPro" id="IPR016181">
    <property type="entry name" value="Acyl_CoA_acyltransferase"/>
</dbReference>
<dbReference type="EMBL" id="CP018866">
    <property type="protein sequence ID" value="AST91644.1"/>
    <property type="molecule type" value="Genomic_DNA"/>
</dbReference>
<evidence type="ECO:0000313" key="3">
    <source>
        <dbReference type="Proteomes" id="UP000215224"/>
    </source>
</evidence>
<dbReference type="PANTHER" id="PTHR43415">
    <property type="entry name" value="SPERMIDINE N(1)-ACETYLTRANSFERASE"/>
    <property type="match status" value="1"/>
</dbReference>
<dbReference type="PROSITE" id="PS51186">
    <property type="entry name" value="GNAT"/>
    <property type="match status" value="1"/>
</dbReference>
<proteinExistence type="predicted"/>
<dbReference type="KEGG" id="bcoh:BC6307_10310"/>
<dbReference type="Pfam" id="PF00583">
    <property type="entry name" value="Acetyltransf_1"/>
    <property type="match status" value="1"/>
</dbReference>
<organism evidence="2 3">
    <name type="scientific">Sutcliffiella cohnii</name>
    <dbReference type="NCBI Taxonomy" id="33932"/>
    <lineage>
        <taxon>Bacteria</taxon>
        <taxon>Bacillati</taxon>
        <taxon>Bacillota</taxon>
        <taxon>Bacilli</taxon>
        <taxon>Bacillales</taxon>
        <taxon>Bacillaceae</taxon>
        <taxon>Sutcliffiella</taxon>
    </lineage>
</organism>
<dbReference type="RefSeq" id="WP_066414264.1">
    <property type="nucleotide sequence ID" value="NZ_CP018866.1"/>
</dbReference>
<dbReference type="PANTHER" id="PTHR43415:SF3">
    <property type="entry name" value="GNAT-FAMILY ACETYLTRANSFERASE"/>
    <property type="match status" value="1"/>
</dbReference>
<name>A0A223KQL1_9BACI</name>
<sequence>MSQLTMKFTAKDESEVVLRPITLQDAEDIVTAVTSIIEAGEYIQKDVPRTVEEERQFIQSMMDNENMYMGVEREGKVIGIARIIRGDIKMKRHTGLFRTWIIEDAQGLGIGKKIMEYTNAWCKQYKLRKLCLTVFSTNKPAYKLYERYGFVEEGVQKEQAYINGQYVDEILMAQFYSDK</sequence>
<dbReference type="STRING" id="1314751.GCA_001591425_01532"/>
<keyword evidence="2" id="KW-0808">Transferase</keyword>
<keyword evidence="3" id="KW-1185">Reference proteome</keyword>
<dbReference type="AlphaFoldDB" id="A0A223KQL1"/>
<accession>A0A223KQL1</accession>
<evidence type="ECO:0000259" key="1">
    <source>
        <dbReference type="PROSITE" id="PS51186"/>
    </source>
</evidence>
<protein>
    <submittedName>
        <fullName evidence="2">GNAT family N-acetyltransferase</fullName>
    </submittedName>
</protein>
<dbReference type="Proteomes" id="UP000215224">
    <property type="component" value="Chromosome"/>
</dbReference>
<dbReference type="InterPro" id="IPR000182">
    <property type="entry name" value="GNAT_dom"/>
</dbReference>
<feature type="domain" description="N-acetyltransferase" evidence="1">
    <location>
        <begin position="16"/>
        <end position="177"/>
    </location>
</feature>
<dbReference type="Gene3D" id="3.40.630.30">
    <property type="match status" value="1"/>
</dbReference>
<dbReference type="SUPFAM" id="SSF55729">
    <property type="entry name" value="Acyl-CoA N-acyltransferases (Nat)"/>
    <property type="match status" value="1"/>
</dbReference>
<gene>
    <name evidence="2" type="ORF">BC6307_10310</name>
</gene>
<dbReference type="GO" id="GO:0016747">
    <property type="term" value="F:acyltransferase activity, transferring groups other than amino-acyl groups"/>
    <property type="evidence" value="ECO:0007669"/>
    <property type="project" value="InterPro"/>
</dbReference>
<reference evidence="2 3" key="1">
    <citation type="submission" date="2016-12" db="EMBL/GenBank/DDBJ databases">
        <title>The whole genome sequencing and assembly of Bacillus cohnii DSM 6307T strain.</title>
        <authorList>
            <person name="Lee Y.-J."/>
            <person name="Yi H."/>
            <person name="Bahn Y.-S."/>
            <person name="Kim J.F."/>
            <person name="Lee D.-W."/>
        </authorList>
    </citation>
    <scope>NUCLEOTIDE SEQUENCE [LARGE SCALE GENOMIC DNA]</scope>
    <source>
        <strain evidence="2 3">DSM 6307</strain>
    </source>
</reference>
<evidence type="ECO:0000313" key="2">
    <source>
        <dbReference type="EMBL" id="AST91644.1"/>
    </source>
</evidence>
<dbReference type="CDD" id="cd04301">
    <property type="entry name" value="NAT_SF"/>
    <property type="match status" value="1"/>
</dbReference>